<evidence type="ECO:0000313" key="2">
    <source>
        <dbReference type="Proteomes" id="UP000317982"/>
    </source>
</evidence>
<proteinExistence type="predicted"/>
<dbReference type="OrthoDB" id="2539613at2"/>
<dbReference type="InParanoid" id="A0A545B0I7"/>
<dbReference type="Proteomes" id="UP000317982">
    <property type="component" value="Unassembled WGS sequence"/>
</dbReference>
<organism evidence="1 2">
    <name type="scientific">Cryptosporangium phraense</name>
    <dbReference type="NCBI Taxonomy" id="2593070"/>
    <lineage>
        <taxon>Bacteria</taxon>
        <taxon>Bacillati</taxon>
        <taxon>Actinomycetota</taxon>
        <taxon>Actinomycetes</taxon>
        <taxon>Cryptosporangiales</taxon>
        <taxon>Cryptosporangiaceae</taxon>
        <taxon>Cryptosporangium</taxon>
    </lineage>
</organism>
<protein>
    <recommendedName>
        <fullName evidence="3">SAM-dependent methyltransferase</fullName>
    </recommendedName>
</protein>
<keyword evidence="2" id="KW-1185">Reference proteome</keyword>
<name>A0A545B0I7_9ACTN</name>
<comment type="caution">
    <text evidence="1">The sequence shown here is derived from an EMBL/GenBank/DDBJ whole genome shotgun (WGS) entry which is preliminary data.</text>
</comment>
<evidence type="ECO:0000313" key="1">
    <source>
        <dbReference type="EMBL" id="TQS47091.1"/>
    </source>
</evidence>
<gene>
    <name evidence="1" type="ORF">FL583_02180</name>
</gene>
<evidence type="ECO:0008006" key="3">
    <source>
        <dbReference type="Google" id="ProtNLM"/>
    </source>
</evidence>
<reference evidence="1 2" key="1">
    <citation type="submission" date="2019-07" db="EMBL/GenBank/DDBJ databases">
        <title>Cryptosporangium phraense sp. nov., isolated from plant litter.</title>
        <authorList>
            <person name="Suriyachadkun C."/>
        </authorList>
    </citation>
    <scope>NUCLEOTIDE SEQUENCE [LARGE SCALE GENOMIC DNA]</scope>
    <source>
        <strain evidence="1 2">A-T 5661</strain>
    </source>
</reference>
<accession>A0A545B0I7</accession>
<dbReference type="AlphaFoldDB" id="A0A545B0I7"/>
<dbReference type="RefSeq" id="WP_142702714.1">
    <property type="nucleotide sequence ID" value="NZ_VIRS01000001.1"/>
</dbReference>
<sequence>MTTALVRQLAMSAATGIESGRVRFNLLNGWVAQKLLFSSGLTRKAVSLRLFRLVWPFVWQKRLLMPLVQKKGIYCFYSRELIEALATLIDGRDCLEIAAGDGTLSRLLGLAGVAVRATDDHSWSQVAFGDSVERLDAVRALRRYQPPVVVCSWPPAGNSFERAVFATPSVQLYVVIGSKHEHASGDWAAYRKQRGFSFELDSRLSGLVLPPELDSAVYVFRRY</sequence>
<dbReference type="EMBL" id="VIRS01000001">
    <property type="protein sequence ID" value="TQS47091.1"/>
    <property type="molecule type" value="Genomic_DNA"/>
</dbReference>